<keyword evidence="2" id="KW-0813">Transport</keyword>
<dbReference type="Gene3D" id="3.30.70.1450">
    <property type="entry name" value="Regulator of K+ conductance, C-terminal domain"/>
    <property type="match status" value="1"/>
</dbReference>
<dbReference type="PANTHER" id="PTHR45711">
    <property type="entry name" value="CHLORIDE CHANNEL PROTEIN"/>
    <property type="match status" value="1"/>
</dbReference>
<dbReference type="SUPFAM" id="SSF81340">
    <property type="entry name" value="Clc chloride channel"/>
    <property type="match status" value="1"/>
</dbReference>
<accession>A0A069CUQ2</accession>
<evidence type="ECO:0000256" key="1">
    <source>
        <dbReference type="ARBA" id="ARBA00004141"/>
    </source>
</evidence>
<reference evidence="11" key="1">
    <citation type="journal article" date="2014" name="Genome Announc.">
        <title>Draft genome sequence of Weissella oryzae SG25T, isolated from fermented rice grains.</title>
        <authorList>
            <person name="Tanizawa Y."/>
            <person name="Fujisawa T."/>
            <person name="Mochizuki T."/>
            <person name="Kaminuma E."/>
            <person name="Suzuki Y."/>
            <person name="Nakamura Y."/>
            <person name="Tohno M."/>
        </authorList>
    </citation>
    <scope>NUCLEOTIDE SEQUENCE [LARGE SCALE GENOMIC DNA]</scope>
    <source>
        <strain evidence="11">DSM 25784 / JCM 18191 / LMG 30913 / SG25</strain>
    </source>
</reference>
<dbReference type="InterPro" id="IPR014743">
    <property type="entry name" value="Cl-channel_core"/>
</dbReference>
<name>A0A069CUQ2_WEIOS</name>
<dbReference type="InterPro" id="IPR001807">
    <property type="entry name" value="ClC"/>
</dbReference>
<keyword evidence="6 8" id="KW-0472">Membrane</keyword>
<organism evidence="10 11">
    <name type="scientific">Weissella oryzae (strain DSM 25784 / JCM 18191 / LMG 30913 / SG25)</name>
    <dbReference type="NCBI Taxonomy" id="1329250"/>
    <lineage>
        <taxon>Bacteria</taxon>
        <taxon>Bacillati</taxon>
        <taxon>Bacillota</taxon>
        <taxon>Bacilli</taxon>
        <taxon>Lactobacillales</taxon>
        <taxon>Lactobacillaceae</taxon>
        <taxon>Weissella</taxon>
    </lineage>
</organism>
<evidence type="ECO:0000313" key="10">
    <source>
        <dbReference type="EMBL" id="GAK31204.1"/>
    </source>
</evidence>
<dbReference type="GO" id="GO:0008324">
    <property type="term" value="F:monoatomic cation transmembrane transporter activity"/>
    <property type="evidence" value="ECO:0007669"/>
    <property type="project" value="InterPro"/>
</dbReference>
<dbReference type="GO" id="GO:0005886">
    <property type="term" value="C:plasma membrane"/>
    <property type="evidence" value="ECO:0007669"/>
    <property type="project" value="TreeGrafter"/>
</dbReference>
<evidence type="ECO:0000256" key="5">
    <source>
        <dbReference type="ARBA" id="ARBA00023065"/>
    </source>
</evidence>
<protein>
    <submittedName>
        <fullName evidence="10">Chloride channel protein EriC</fullName>
    </submittedName>
</protein>
<feature type="domain" description="RCK C-terminal" evidence="9">
    <location>
        <begin position="429"/>
        <end position="510"/>
    </location>
</feature>
<keyword evidence="7" id="KW-0868">Chloride</keyword>
<keyword evidence="11" id="KW-1185">Reference proteome</keyword>
<evidence type="ECO:0000259" key="9">
    <source>
        <dbReference type="PROSITE" id="PS51202"/>
    </source>
</evidence>
<dbReference type="CDD" id="cd01031">
    <property type="entry name" value="EriC"/>
    <property type="match status" value="1"/>
</dbReference>
<evidence type="ECO:0000256" key="8">
    <source>
        <dbReference type="SAM" id="Phobius"/>
    </source>
</evidence>
<dbReference type="eggNOG" id="COG0038">
    <property type="taxonomic scope" value="Bacteria"/>
</dbReference>
<dbReference type="InterPro" id="IPR036721">
    <property type="entry name" value="RCK_C_sf"/>
</dbReference>
<dbReference type="Pfam" id="PF00654">
    <property type="entry name" value="Voltage_CLC"/>
    <property type="match status" value="1"/>
</dbReference>
<feature type="transmembrane region" description="Helical" evidence="8">
    <location>
        <begin position="155"/>
        <end position="180"/>
    </location>
</feature>
<dbReference type="GO" id="GO:0005247">
    <property type="term" value="F:voltage-gated chloride channel activity"/>
    <property type="evidence" value="ECO:0007669"/>
    <property type="project" value="TreeGrafter"/>
</dbReference>
<feature type="transmembrane region" description="Helical" evidence="8">
    <location>
        <begin position="364"/>
        <end position="387"/>
    </location>
</feature>
<dbReference type="PROSITE" id="PS51202">
    <property type="entry name" value="RCK_C"/>
    <property type="match status" value="1"/>
</dbReference>
<dbReference type="Proteomes" id="UP000030643">
    <property type="component" value="Unassembled WGS sequence"/>
</dbReference>
<dbReference type="Pfam" id="PF02080">
    <property type="entry name" value="TrkA_C"/>
    <property type="match status" value="1"/>
</dbReference>
<feature type="transmembrane region" description="Helical" evidence="8">
    <location>
        <begin position="399"/>
        <end position="419"/>
    </location>
</feature>
<feature type="transmembrane region" description="Helical" evidence="8">
    <location>
        <begin position="304"/>
        <end position="324"/>
    </location>
</feature>
<dbReference type="SUPFAM" id="SSF116726">
    <property type="entry name" value="TrkA C-terminal domain-like"/>
    <property type="match status" value="1"/>
</dbReference>
<dbReference type="OrthoDB" id="9812438at2"/>
<gene>
    <name evidence="10" type="primary">eriC</name>
    <name evidence="10" type="ORF">WOSG25_080360</name>
</gene>
<keyword evidence="5" id="KW-0406">Ion transport</keyword>
<dbReference type="InterPro" id="IPR006037">
    <property type="entry name" value="RCK_C"/>
</dbReference>
<dbReference type="STRING" id="1329250.WOSG25_080360"/>
<feature type="transmembrane region" description="Helical" evidence="8">
    <location>
        <begin position="330"/>
        <end position="352"/>
    </location>
</feature>
<evidence type="ECO:0000256" key="3">
    <source>
        <dbReference type="ARBA" id="ARBA00022692"/>
    </source>
</evidence>
<dbReference type="GO" id="GO:0006813">
    <property type="term" value="P:potassium ion transport"/>
    <property type="evidence" value="ECO:0007669"/>
    <property type="project" value="InterPro"/>
</dbReference>
<feature type="transmembrane region" description="Helical" evidence="8">
    <location>
        <begin position="12"/>
        <end position="36"/>
    </location>
</feature>
<dbReference type="RefSeq" id="WP_027699214.1">
    <property type="nucleotide sequence ID" value="NZ_DF820491.1"/>
</dbReference>
<sequence>MRSLVKIDKERQLAIIRGIIVGLLVGIVVSSFRWLVEYILHGWNSLFQAIKSGSNPVLALGAVLLLFFGLTFILGKIIEKDPNVNGSGIPQVEAQLAGQLTINPLSVFWRKYLGGLISIGSGAFLGREGPSVQLGAAVGELFSLRRRLTGQDKKLLIAMGSAAGLSAAFGAPIAGTLFVLEEVYRSFSLLVWLGSLASAIMSDIVSSYVFGLQPVLNIKITYTLPLNQYGWLIILGLFLGLAGYIYQQVTLRASNFYRLFWWLPRQYHFGLVFLTLLPIGLYWPQLLGGGSLIITKLSQYQNSLQILGLILIIRFVGSALAFGSGVPGGIFLPILTLGAISGELFGATLLHWQLISAAALPNMLVLGMVGYFACVSKAPFTAIILIAEMVGSMEHLVPMALVALIAYLIVDVLGGEPIYEALRAKLKLPSALASLSGHIEELRIIVAPTGPLENKEVRQLELPKGVLIEKIVRDSKSYVANGDFILHIGDEVILLVNAEKYAEVWQKLVL</sequence>
<keyword evidence="3 8" id="KW-0812">Transmembrane</keyword>
<evidence type="ECO:0000256" key="2">
    <source>
        <dbReference type="ARBA" id="ARBA00022448"/>
    </source>
</evidence>
<dbReference type="PRINTS" id="PR00762">
    <property type="entry name" value="CLCHANNEL"/>
</dbReference>
<evidence type="ECO:0000256" key="4">
    <source>
        <dbReference type="ARBA" id="ARBA00022989"/>
    </source>
</evidence>
<comment type="subcellular location">
    <subcellularLocation>
        <location evidence="1">Membrane</location>
        <topology evidence="1">Multi-pass membrane protein</topology>
    </subcellularLocation>
</comment>
<evidence type="ECO:0000256" key="7">
    <source>
        <dbReference type="ARBA" id="ARBA00023214"/>
    </source>
</evidence>
<dbReference type="EMBL" id="DF820491">
    <property type="protein sequence ID" value="GAK31204.1"/>
    <property type="molecule type" value="Genomic_DNA"/>
</dbReference>
<evidence type="ECO:0000313" key="11">
    <source>
        <dbReference type="Proteomes" id="UP000030643"/>
    </source>
</evidence>
<feature type="transmembrane region" description="Helical" evidence="8">
    <location>
        <begin position="56"/>
        <end position="75"/>
    </location>
</feature>
<feature type="transmembrane region" description="Helical" evidence="8">
    <location>
        <begin position="186"/>
        <end position="209"/>
    </location>
</feature>
<dbReference type="PANTHER" id="PTHR45711:SF6">
    <property type="entry name" value="CHLORIDE CHANNEL PROTEIN"/>
    <property type="match status" value="1"/>
</dbReference>
<feature type="transmembrane region" description="Helical" evidence="8">
    <location>
        <begin position="266"/>
        <end position="283"/>
    </location>
</feature>
<dbReference type="Gene3D" id="1.10.3080.10">
    <property type="entry name" value="Clc chloride channel"/>
    <property type="match status" value="1"/>
</dbReference>
<dbReference type="AlphaFoldDB" id="A0A069CUQ2"/>
<proteinExistence type="predicted"/>
<feature type="transmembrane region" description="Helical" evidence="8">
    <location>
        <begin position="229"/>
        <end position="246"/>
    </location>
</feature>
<keyword evidence="4 8" id="KW-1133">Transmembrane helix</keyword>
<evidence type="ECO:0000256" key="6">
    <source>
        <dbReference type="ARBA" id="ARBA00023136"/>
    </source>
</evidence>